<evidence type="ECO:0000256" key="1">
    <source>
        <dbReference type="SAM" id="Phobius"/>
    </source>
</evidence>
<feature type="transmembrane region" description="Helical" evidence="1">
    <location>
        <begin position="45"/>
        <end position="62"/>
    </location>
</feature>
<organism evidence="2 3">
    <name type="scientific">Hymenobacter cellulosilyticus</name>
    <dbReference type="NCBI Taxonomy" id="2932248"/>
    <lineage>
        <taxon>Bacteria</taxon>
        <taxon>Pseudomonadati</taxon>
        <taxon>Bacteroidota</taxon>
        <taxon>Cytophagia</taxon>
        <taxon>Cytophagales</taxon>
        <taxon>Hymenobacteraceae</taxon>
        <taxon>Hymenobacter</taxon>
    </lineage>
</organism>
<protein>
    <recommendedName>
        <fullName evidence="4">YcxB family protein</fullName>
    </recommendedName>
</protein>
<name>A0A8T9Q8H4_9BACT</name>
<feature type="transmembrane region" description="Helical" evidence="1">
    <location>
        <begin position="68"/>
        <end position="85"/>
    </location>
</feature>
<evidence type="ECO:0008006" key="4">
    <source>
        <dbReference type="Google" id="ProtNLM"/>
    </source>
</evidence>
<evidence type="ECO:0000313" key="2">
    <source>
        <dbReference type="EMBL" id="UOQ73262.1"/>
    </source>
</evidence>
<dbReference type="AlphaFoldDB" id="A0A8T9Q8H4"/>
<keyword evidence="1" id="KW-0472">Membrane</keyword>
<dbReference type="EMBL" id="CP095046">
    <property type="protein sequence ID" value="UOQ73262.1"/>
    <property type="molecule type" value="Genomic_DNA"/>
</dbReference>
<keyword evidence="1" id="KW-0812">Transmembrane</keyword>
<dbReference type="Proteomes" id="UP000831796">
    <property type="component" value="Chromosome"/>
</dbReference>
<dbReference type="KEGG" id="hcu:MUN79_04640"/>
<gene>
    <name evidence="2" type="ORF">MUN79_04640</name>
</gene>
<sequence>MQQPNQRGGYRQAQGPAPMAIRTKKYQLDTDTYTRMAMAQVWRKEWWYALIPLAIGLLPALIWPSWWWLLAAVLLTVLFVLLRSAQITGVAQMEQSKALFERMHYEIDNRQVILRQSDTKGMGLTWDMIGQARRDNDAYLLWLQPPAAADELKGFKGFKGWMARTFNVPIFLHFPLRIFNSPNDIKLFDSMLRRKNLLPAQSPASPAPTSPTSA</sequence>
<evidence type="ECO:0000313" key="3">
    <source>
        <dbReference type="Proteomes" id="UP000831796"/>
    </source>
</evidence>
<reference evidence="2" key="1">
    <citation type="submission" date="2022-04" db="EMBL/GenBank/DDBJ databases">
        <title>Hymenobacter sp. isolated from the air.</title>
        <authorList>
            <person name="Won M."/>
            <person name="Lee C.-M."/>
            <person name="Woen H.-Y."/>
            <person name="Kwon S.-W."/>
        </authorList>
    </citation>
    <scope>NUCLEOTIDE SEQUENCE</scope>
    <source>
        <strain evidence="2">5116S-3</strain>
    </source>
</reference>
<dbReference type="RefSeq" id="WP_244676616.1">
    <property type="nucleotide sequence ID" value="NZ_CP095046.1"/>
</dbReference>
<proteinExistence type="predicted"/>
<accession>A0A8T9Q8H4</accession>
<keyword evidence="1" id="KW-1133">Transmembrane helix</keyword>
<keyword evidence="3" id="KW-1185">Reference proteome</keyword>